<proteinExistence type="predicted"/>
<dbReference type="InterPro" id="IPR037626">
    <property type="entry name" value="NUP37"/>
</dbReference>
<dbReference type="OrthoDB" id="340259at2759"/>
<dbReference type="Proteomes" id="UP000054007">
    <property type="component" value="Unassembled WGS sequence"/>
</dbReference>
<gene>
    <name evidence="1" type="ORF">CYLTODRAFT_380628</name>
</gene>
<dbReference type="InterPro" id="IPR036322">
    <property type="entry name" value="WD40_repeat_dom_sf"/>
</dbReference>
<evidence type="ECO:0008006" key="3">
    <source>
        <dbReference type="Google" id="ProtNLM"/>
    </source>
</evidence>
<protein>
    <recommendedName>
        <fullName evidence="3">WD40 repeat-like protein</fullName>
    </recommendedName>
</protein>
<dbReference type="PANTHER" id="PTHR22806:SF0">
    <property type="entry name" value="NUCLEOPORIN NUP37"/>
    <property type="match status" value="1"/>
</dbReference>
<accession>A0A0D7B305</accession>
<keyword evidence="2" id="KW-1185">Reference proteome</keyword>
<dbReference type="GO" id="GO:0031080">
    <property type="term" value="C:nuclear pore outer ring"/>
    <property type="evidence" value="ECO:0007669"/>
    <property type="project" value="InterPro"/>
</dbReference>
<dbReference type="EMBL" id="KN880628">
    <property type="protein sequence ID" value="KIY64580.1"/>
    <property type="molecule type" value="Genomic_DNA"/>
</dbReference>
<evidence type="ECO:0000313" key="1">
    <source>
        <dbReference type="EMBL" id="KIY64580.1"/>
    </source>
</evidence>
<reference evidence="1 2" key="1">
    <citation type="journal article" date="2015" name="Fungal Genet. Biol.">
        <title>Evolution of novel wood decay mechanisms in Agaricales revealed by the genome sequences of Fistulina hepatica and Cylindrobasidium torrendii.</title>
        <authorList>
            <person name="Floudas D."/>
            <person name="Held B.W."/>
            <person name="Riley R."/>
            <person name="Nagy L.G."/>
            <person name="Koehler G."/>
            <person name="Ransdell A.S."/>
            <person name="Younus H."/>
            <person name="Chow J."/>
            <person name="Chiniquy J."/>
            <person name="Lipzen A."/>
            <person name="Tritt A."/>
            <person name="Sun H."/>
            <person name="Haridas S."/>
            <person name="LaButti K."/>
            <person name="Ohm R.A."/>
            <person name="Kues U."/>
            <person name="Blanchette R.A."/>
            <person name="Grigoriev I.V."/>
            <person name="Minto R.E."/>
            <person name="Hibbett D.S."/>
        </authorList>
    </citation>
    <scope>NUCLEOTIDE SEQUENCE [LARGE SCALE GENOMIC DNA]</scope>
    <source>
        <strain evidence="1 2">FP15055 ss-10</strain>
    </source>
</reference>
<sequence length="378" mass="41396">MDLQYDHQTVIYALEACHTEDGKDLIAVGGERSVEVFAVTDTACIPVVSFNIGSRVTALAWSPRTSSPSVSDSWNIELVAADMDLRLWHLRQQPDLPEDKLSFGGGLTGHRDKIVGISFAGGRDSDESERYVGTISADDRQLMVWDLEARVDAPVQEMESTSASPPAAARNPSFMSYSFQHPLVSIQSHTGTSKIFLVADCRGTIFLVDWLEIMDGPQPYQPGGPDTLQLYDPHALAESSRGRGGQFTGSVAWHKNNQNEVAAVYGSRFSLWDTNCVRGGKPSASGNTFVDGGNRIRWCPTMDEYFAISSQSPSKGAIVEIHDSRYHGTQPHTICVKPRPHIIRDFDFISLPGLSPRIAVAVGRSVIIFPMGESDPEQ</sequence>
<dbReference type="PANTHER" id="PTHR22806">
    <property type="entry name" value="NUCLEOPORIN NUP37 P37 -RELATED"/>
    <property type="match status" value="1"/>
</dbReference>
<evidence type="ECO:0000313" key="2">
    <source>
        <dbReference type="Proteomes" id="UP000054007"/>
    </source>
</evidence>
<dbReference type="AlphaFoldDB" id="A0A0D7B305"/>
<dbReference type="InterPro" id="IPR015943">
    <property type="entry name" value="WD40/YVTN_repeat-like_dom_sf"/>
</dbReference>
<dbReference type="STRING" id="1314674.A0A0D7B305"/>
<dbReference type="Gene3D" id="2.130.10.10">
    <property type="entry name" value="YVTN repeat-like/Quinoprotein amine dehydrogenase"/>
    <property type="match status" value="1"/>
</dbReference>
<organism evidence="1 2">
    <name type="scientific">Cylindrobasidium torrendii FP15055 ss-10</name>
    <dbReference type="NCBI Taxonomy" id="1314674"/>
    <lineage>
        <taxon>Eukaryota</taxon>
        <taxon>Fungi</taxon>
        <taxon>Dikarya</taxon>
        <taxon>Basidiomycota</taxon>
        <taxon>Agaricomycotina</taxon>
        <taxon>Agaricomycetes</taxon>
        <taxon>Agaricomycetidae</taxon>
        <taxon>Agaricales</taxon>
        <taxon>Marasmiineae</taxon>
        <taxon>Physalacriaceae</taxon>
        <taxon>Cylindrobasidium</taxon>
    </lineage>
</organism>
<dbReference type="SUPFAM" id="SSF50978">
    <property type="entry name" value="WD40 repeat-like"/>
    <property type="match status" value="1"/>
</dbReference>
<name>A0A0D7B305_9AGAR</name>